<dbReference type="EMBL" id="BMCT01000003">
    <property type="protein sequence ID" value="GGF66471.1"/>
    <property type="molecule type" value="Genomic_DNA"/>
</dbReference>
<dbReference type="RefSeq" id="WP_188579444.1">
    <property type="nucleotide sequence ID" value="NZ_BMCT01000003.1"/>
</dbReference>
<organism evidence="2 3">
    <name type="scientific">Azorhizobium oxalatiphilum</name>
    <dbReference type="NCBI Taxonomy" id="980631"/>
    <lineage>
        <taxon>Bacteria</taxon>
        <taxon>Pseudomonadati</taxon>
        <taxon>Pseudomonadota</taxon>
        <taxon>Alphaproteobacteria</taxon>
        <taxon>Hyphomicrobiales</taxon>
        <taxon>Xanthobacteraceae</taxon>
        <taxon>Azorhizobium</taxon>
    </lineage>
</organism>
<feature type="compositionally biased region" description="Basic and acidic residues" evidence="1">
    <location>
        <begin position="50"/>
        <end position="62"/>
    </location>
</feature>
<feature type="region of interest" description="Disordered" evidence="1">
    <location>
        <begin position="1"/>
        <end position="62"/>
    </location>
</feature>
<dbReference type="AlphaFoldDB" id="A0A917C1R7"/>
<reference evidence="2" key="1">
    <citation type="journal article" date="2014" name="Int. J. Syst. Evol. Microbiol.">
        <title>Complete genome sequence of Corynebacterium casei LMG S-19264T (=DSM 44701T), isolated from a smear-ripened cheese.</title>
        <authorList>
            <consortium name="US DOE Joint Genome Institute (JGI-PGF)"/>
            <person name="Walter F."/>
            <person name="Albersmeier A."/>
            <person name="Kalinowski J."/>
            <person name="Ruckert C."/>
        </authorList>
    </citation>
    <scope>NUCLEOTIDE SEQUENCE</scope>
    <source>
        <strain evidence="2">CCM 7897</strain>
    </source>
</reference>
<gene>
    <name evidence="2" type="ORF">GCM10007301_27730</name>
</gene>
<evidence type="ECO:0000313" key="3">
    <source>
        <dbReference type="Proteomes" id="UP000606044"/>
    </source>
</evidence>
<sequence>MSQNAKTAPRKAPEDKDPAHKPGKPPAAGPHAKPELTDSSKTPGSGTLPDPERPHDGDATSG</sequence>
<feature type="compositionally biased region" description="Basic and acidic residues" evidence="1">
    <location>
        <begin position="11"/>
        <end position="20"/>
    </location>
</feature>
<reference evidence="2" key="2">
    <citation type="submission" date="2020-09" db="EMBL/GenBank/DDBJ databases">
        <authorList>
            <person name="Sun Q."/>
            <person name="Sedlacek I."/>
        </authorList>
    </citation>
    <scope>NUCLEOTIDE SEQUENCE</scope>
    <source>
        <strain evidence="2">CCM 7897</strain>
    </source>
</reference>
<evidence type="ECO:0000256" key="1">
    <source>
        <dbReference type="SAM" id="MobiDB-lite"/>
    </source>
</evidence>
<keyword evidence="3" id="KW-1185">Reference proteome</keyword>
<dbReference type="Proteomes" id="UP000606044">
    <property type="component" value="Unassembled WGS sequence"/>
</dbReference>
<name>A0A917C1R7_9HYPH</name>
<proteinExistence type="predicted"/>
<accession>A0A917C1R7</accession>
<evidence type="ECO:0000313" key="2">
    <source>
        <dbReference type="EMBL" id="GGF66471.1"/>
    </source>
</evidence>
<comment type="caution">
    <text evidence="2">The sequence shown here is derived from an EMBL/GenBank/DDBJ whole genome shotgun (WGS) entry which is preliminary data.</text>
</comment>
<protein>
    <submittedName>
        <fullName evidence="2">Uncharacterized protein</fullName>
    </submittedName>
</protein>